<dbReference type="InterPro" id="IPR006462">
    <property type="entry name" value="MS5"/>
</dbReference>
<dbReference type="EMBL" id="LUHQ01000005">
    <property type="protein sequence ID" value="OAO95937.1"/>
    <property type="molecule type" value="Genomic_DNA"/>
</dbReference>
<accession>A0A178URH1</accession>
<name>A0A178URH1_ARATH</name>
<organism evidence="1 2">
    <name type="scientific">Arabidopsis thaliana</name>
    <name type="common">Mouse-ear cress</name>
    <dbReference type="NCBI Taxonomy" id="3702"/>
    <lineage>
        <taxon>Eukaryota</taxon>
        <taxon>Viridiplantae</taxon>
        <taxon>Streptophyta</taxon>
        <taxon>Embryophyta</taxon>
        <taxon>Tracheophyta</taxon>
        <taxon>Spermatophyta</taxon>
        <taxon>Magnoliopsida</taxon>
        <taxon>eudicotyledons</taxon>
        <taxon>Gunneridae</taxon>
        <taxon>Pentapetalae</taxon>
        <taxon>rosids</taxon>
        <taxon>malvids</taxon>
        <taxon>Brassicales</taxon>
        <taxon>Brassicaceae</taxon>
        <taxon>Camelineae</taxon>
        <taxon>Arabidopsis</taxon>
    </lineage>
</organism>
<dbReference type="Pfam" id="PF04776">
    <property type="entry name" value="protein_MS5"/>
    <property type="match status" value="1"/>
</dbReference>
<proteinExistence type="predicted"/>
<dbReference type="Proteomes" id="UP000078284">
    <property type="component" value="Chromosome 5"/>
</dbReference>
<sequence>MTEAREKLHAVNAIFYISYKCTGFPADHKPITWRSDFVGDHKAVIRKTMDGIPGHMSLEIAAKGFPADHKPITWSDFVGDYRAA</sequence>
<evidence type="ECO:0000313" key="2">
    <source>
        <dbReference type="Proteomes" id="UP000078284"/>
    </source>
</evidence>
<reference evidence="2" key="1">
    <citation type="journal article" date="2016" name="Proc. Natl. Acad. Sci. U.S.A.">
        <title>Chromosome-level assembly of Arabidopsis thaliana Ler reveals the extent of translocation and inversion polymorphisms.</title>
        <authorList>
            <person name="Zapata L."/>
            <person name="Ding J."/>
            <person name="Willing E.M."/>
            <person name="Hartwig B."/>
            <person name="Bezdan D."/>
            <person name="Jiao W.B."/>
            <person name="Patel V."/>
            <person name="Velikkakam James G."/>
            <person name="Koornneef M."/>
            <person name="Ossowski S."/>
            <person name="Schneeberger K."/>
        </authorList>
    </citation>
    <scope>NUCLEOTIDE SEQUENCE [LARGE SCALE GENOMIC DNA]</scope>
    <source>
        <strain evidence="2">cv. Landsberg erecta</strain>
    </source>
</reference>
<dbReference type="AlphaFoldDB" id="A0A178URH1"/>
<comment type="caution">
    <text evidence="1">The sequence shown here is derived from an EMBL/GenBank/DDBJ whole genome shotgun (WGS) entry which is preliminary data.</text>
</comment>
<protein>
    <submittedName>
        <fullName evidence="1">Uncharacterized protein</fullName>
    </submittedName>
</protein>
<evidence type="ECO:0000313" key="1">
    <source>
        <dbReference type="EMBL" id="OAO95937.1"/>
    </source>
</evidence>
<gene>
    <name evidence="1" type="ordered locus">AXX17_At5g63390</name>
</gene>